<evidence type="ECO:0000256" key="1">
    <source>
        <dbReference type="SAM" id="SignalP"/>
    </source>
</evidence>
<keyword evidence="1" id="KW-0732">Signal</keyword>
<dbReference type="RefSeq" id="WP_160550369.1">
    <property type="nucleotide sequence ID" value="NZ_CP047650.1"/>
</dbReference>
<dbReference type="Gene3D" id="2.60.120.260">
    <property type="entry name" value="Galactose-binding domain-like"/>
    <property type="match status" value="1"/>
</dbReference>
<dbReference type="KEGG" id="xyk:GT347_01895"/>
<protein>
    <submittedName>
        <fullName evidence="2">PEP-CTERM sorting domain-containing protein</fullName>
    </submittedName>
</protein>
<proteinExistence type="predicted"/>
<dbReference type="EMBL" id="CP047650">
    <property type="protein sequence ID" value="QHI96851.1"/>
    <property type="molecule type" value="Genomic_DNA"/>
</dbReference>
<evidence type="ECO:0000313" key="3">
    <source>
        <dbReference type="Proteomes" id="UP000464787"/>
    </source>
</evidence>
<feature type="signal peptide" evidence="1">
    <location>
        <begin position="1"/>
        <end position="27"/>
    </location>
</feature>
<reference evidence="2 3" key="1">
    <citation type="submission" date="2020-01" db="EMBL/GenBank/DDBJ databases">
        <title>Genome sequencing of strain KACC 21265.</title>
        <authorList>
            <person name="Heo J."/>
            <person name="Kim S.-J."/>
            <person name="Kim J.-S."/>
            <person name="Hong S.-B."/>
            <person name="Kwon S.-W."/>
        </authorList>
    </citation>
    <scope>NUCLEOTIDE SEQUENCE [LARGE SCALE GENOMIC DNA]</scope>
    <source>
        <strain evidence="2 3">KACC 21265</strain>
    </source>
</reference>
<keyword evidence="3" id="KW-1185">Reference proteome</keyword>
<dbReference type="InterPro" id="IPR013424">
    <property type="entry name" value="Ice-binding_C"/>
</dbReference>
<organism evidence="2 3">
    <name type="scientific">Xylophilus rhododendri</name>
    <dbReference type="NCBI Taxonomy" id="2697032"/>
    <lineage>
        <taxon>Bacteria</taxon>
        <taxon>Pseudomonadati</taxon>
        <taxon>Pseudomonadota</taxon>
        <taxon>Betaproteobacteria</taxon>
        <taxon>Burkholderiales</taxon>
        <taxon>Xylophilus</taxon>
    </lineage>
</organism>
<feature type="chain" id="PRO_5032617565" evidence="1">
    <location>
        <begin position="28"/>
        <end position="191"/>
    </location>
</feature>
<name>A0A857J187_9BURK</name>
<gene>
    <name evidence="2" type="ORF">GT347_01895</name>
</gene>
<accession>A0A857J187</accession>
<dbReference type="Proteomes" id="UP000464787">
    <property type="component" value="Chromosome"/>
</dbReference>
<dbReference type="AlphaFoldDB" id="A0A857J187"/>
<evidence type="ECO:0000313" key="2">
    <source>
        <dbReference type="EMBL" id="QHI96851.1"/>
    </source>
</evidence>
<dbReference type="NCBIfam" id="TIGR02595">
    <property type="entry name" value="PEP_CTERM"/>
    <property type="match status" value="1"/>
</dbReference>
<sequence length="191" mass="19918">MKLSVKSALPKIAAAALMFAGHGAFCAANLVANGDFATGDFSGWTQFGNTDSTFVSGLLSQAWFGPANTAGGIHQTLATTPGLTYHVEFLLENSQNTPASNSYEVGWNGATIFSAIDAAVFSQTPFSTDIVASSTSTDLRFGFVNDGGYYRLSGISVAAVPAVPEPRHLVMLLAGLGLMATVGLNRPRRHA</sequence>